<organism evidence="3 4">
    <name type="scientific">Streptomyces bohaiensis</name>
    <dbReference type="NCBI Taxonomy" id="1431344"/>
    <lineage>
        <taxon>Bacteria</taxon>
        <taxon>Bacillati</taxon>
        <taxon>Actinomycetota</taxon>
        <taxon>Actinomycetes</taxon>
        <taxon>Kitasatosporales</taxon>
        <taxon>Streptomycetaceae</taxon>
        <taxon>Streptomyces</taxon>
    </lineage>
</organism>
<keyword evidence="2" id="KW-0812">Transmembrane</keyword>
<keyword evidence="2" id="KW-0472">Membrane</keyword>
<evidence type="ECO:0000256" key="2">
    <source>
        <dbReference type="SAM" id="Phobius"/>
    </source>
</evidence>
<accession>A0ABX1C895</accession>
<comment type="caution">
    <text evidence="3">The sequence shown here is derived from an EMBL/GenBank/DDBJ whole genome shotgun (WGS) entry which is preliminary data.</text>
</comment>
<evidence type="ECO:0000313" key="3">
    <source>
        <dbReference type="EMBL" id="NJQ13557.1"/>
    </source>
</evidence>
<protein>
    <submittedName>
        <fullName evidence="3">Uncharacterized protein</fullName>
    </submittedName>
</protein>
<proteinExistence type="predicted"/>
<gene>
    <name evidence="3" type="ORF">HCN52_00980</name>
</gene>
<feature type="compositionally biased region" description="Low complexity" evidence="1">
    <location>
        <begin position="133"/>
        <end position="148"/>
    </location>
</feature>
<sequence length="326" mass="32679">MTTPPASQEPQLTDEERAFLEADTLQNVPVVRAPLPPRPPRLPWEAVLAGGAAATVIAAMLVLYLTQQPLSPQYRAQGSSAAIPPNSAAGPGPGDDAGPDGGGAQREVPGPVEPPALVAPSPVAPDPLPALPPDADLPGDFLPGPPGGDAADCVPVSYRTPGGTTACLPVAEVCAPGSPWYTPHGDEVCGGPVPTQHIRVATLPAAGATAGAVHCLAWTDLGDPGRHGGARDLVEVGADRSPGDAGGNPSRSAELLVDLPADRCSAYLTGADGLAYRAGGGSVFSSVPLQCESAYPGTRLSYPGVLESTADAGPPLHVCVSERIGA</sequence>
<feature type="compositionally biased region" description="Pro residues" evidence="1">
    <location>
        <begin position="122"/>
        <end position="132"/>
    </location>
</feature>
<evidence type="ECO:0000313" key="4">
    <source>
        <dbReference type="Proteomes" id="UP000727056"/>
    </source>
</evidence>
<dbReference type="EMBL" id="JAAVJC010000003">
    <property type="protein sequence ID" value="NJQ13557.1"/>
    <property type="molecule type" value="Genomic_DNA"/>
</dbReference>
<reference evidence="3 4" key="1">
    <citation type="submission" date="2020-03" db="EMBL/GenBank/DDBJ databases">
        <title>Draft genome of Streptomyces sp. ventii, isolated from the Axial Seamount in the Pacific Ocean, and resequencing of the two type strains Streptomyces lonarensis strain NCL 716 and Streptomyces bohaiensis strain 11A07.</title>
        <authorList>
            <person name="Loughran R.M."/>
            <person name="Pfannmuller K.M."/>
            <person name="Wasson B.J."/>
            <person name="Deadmond M.C."/>
            <person name="Paddock B.E."/>
            <person name="Koyack M.J."/>
            <person name="Gallegos D.A."/>
            <person name="Mitchell E.A."/>
            <person name="Ushijima B."/>
            <person name="Saw J.H."/>
            <person name="Mcphail K.L."/>
            <person name="Videau P."/>
        </authorList>
    </citation>
    <scope>NUCLEOTIDE SEQUENCE [LARGE SCALE GENOMIC DNA]</scope>
    <source>
        <strain evidence="3 4">11A07</strain>
    </source>
</reference>
<feature type="compositionally biased region" description="Gly residues" evidence="1">
    <location>
        <begin position="91"/>
        <end position="104"/>
    </location>
</feature>
<feature type="region of interest" description="Disordered" evidence="1">
    <location>
        <begin position="76"/>
        <end position="148"/>
    </location>
</feature>
<keyword evidence="4" id="KW-1185">Reference proteome</keyword>
<keyword evidence="2" id="KW-1133">Transmembrane helix</keyword>
<feature type="compositionally biased region" description="Low complexity" evidence="1">
    <location>
        <begin position="78"/>
        <end position="90"/>
    </location>
</feature>
<evidence type="ECO:0000256" key="1">
    <source>
        <dbReference type="SAM" id="MobiDB-lite"/>
    </source>
</evidence>
<dbReference type="RefSeq" id="WP_168086403.1">
    <property type="nucleotide sequence ID" value="NZ_BHZH01000030.1"/>
</dbReference>
<name>A0ABX1C895_9ACTN</name>
<dbReference type="Proteomes" id="UP000727056">
    <property type="component" value="Unassembled WGS sequence"/>
</dbReference>
<feature type="transmembrane region" description="Helical" evidence="2">
    <location>
        <begin position="46"/>
        <end position="65"/>
    </location>
</feature>